<dbReference type="EMBL" id="CAJVPQ010016175">
    <property type="protein sequence ID" value="CAG8744925.1"/>
    <property type="molecule type" value="Genomic_DNA"/>
</dbReference>
<name>A0A9N9NK00_9GLOM</name>
<reference evidence="1" key="1">
    <citation type="submission" date="2021-06" db="EMBL/GenBank/DDBJ databases">
        <authorList>
            <person name="Kallberg Y."/>
            <person name="Tangrot J."/>
            <person name="Rosling A."/>
        </authorList>
    </citation>
    <scope>NUCLEOTIDE SEQUENCE</scope>
    <source>
        <strain evidence="1">UK204</strain>
    </source>
</reference>
<feature type="non-terminal residue" evidence="1">
    <location>
        <position position="50"/>
    </location>
</feature>
<dbReference type="AlphaFoldDB" id="A0A9N9NK00"/>
<gene>
    <name evidence="1" type="ORF">FCALED_LOCUS15892</name>
</gene>
<comment type="caution">
    <text evidence="1">The sequence shown here is derived from an EMBL/GenBank/DDBJ whole genome shotgun (WGS) entry which is preliminary data.</text>
</comment>
<protein>
    <submittedName>
        <fullName evidence="1">16911_t:CDS:1</fullName>
    </submittedName>
</protein>
<sequence length="50" mass="5962">QKKFRHTDYVGSGEILYRFKSLITPCFRYMVGYFNPKFKAKNEGKRKVLA</sequence>
<evidence type="ECO:0000313" key="2">
    <source>
        <dbReference type="Proteomes" id="UP000789570"/>
    </source>
</evidence>
<proteinExistence type="predicted"/>
<dbReference type="Proteomes" id="UP000789570">
    <property type="component" value="Unassembled WGS sequence"/>
</dbReference>
<keyword evidence="2" id="KW-1185">Reference proteome</keyword>
<accession>A0A9N9NK00</accession>
<organism evidence="1 2">
    <name type="scientific">Funneliformis caledonium</name>
    <dbReference type="NCBI Taxonomy" id="1117310"/>
    <lineage>
        <taxon>Eukaryota</taxon>
        <taxon>Fungi</taxon>
        <taxon>Fungi incertae sedis</taxon>
        <taxon>Mucoromycota</taxon>
        <taxon>Glomeromycotina</taxon>
        <taxon>Glomeromycetes</taxon>
        <taxon>Glomerales</taxon>
        <taxon>Glomeraceae</taxon>
        <taxon>Funneliformis</taxon>
    </lineage>
</organism>
<feature type="non-terminal residue" evidence="1">
    <location>
        <position position="1"/>
    </location>
</feature>
<evidence type="ECO:0000313" key="1">
    <source>
        <dbReference type="EMBL" id="CAG8744925.1"/>
    </source>
</evidence>